<sequence length="314" mass="36744">MKKQIIGSILLCSSLFAIDDNLTKEQIFHNKYLKDKAAMQNKISVDELYKNTKDFNLSSIRQDMNLTKDEIKKRYDIKFNQSAEANKSAKIVSDMRRSDAFEKKIVDNQNYILYDKSMNFNEYLGEYSQNTKDMINQMENSKHLISTNKYLNPNEKIFIVISSSMDKSSIQNYFKLLENVKTDITFVLRGLVGNDARYINPTFSYLQDLLVKDPNNKNKEDKNNFYYYNIEINPKVTRRFNITKVPAVIFIKNYDPIVEDYQKMTNTPADTNEEYFVAYGEASIKYALSEINKQAKSDGLARFIQNMNSNFYTK</sequence>
<evidence type="ECO:0000313" key="2">
    <source>
        <dbReference type="EMBL" id="RTJ94451.1"/>
    </source>
</evidence>
<dbReference type="AlphaFoldDB" id="A0A430V7G3"/>
<dbReference type="Proteomes" id="UP000287237">
    <property type="component" value="Unassembled WGS sequence"/>
</dbReference>
<proteinExistence type="predicted"/>
<organism evidence="1 3">
    <name type="scientific">Campylobacter jejuni</name>
    <dbReference type="NCBI Taxonomy" id="197"/>
    <lineage>
        <taxon>Bacteria</taxon>
        <taxon>Pseudomonadati</taxon>
        <taxon>Campylobacterota</taxon>
        <taxon>Epsilonproteobacteria</taxon>
        <taxon>Campylobacterales</taxon>
        <taxon>Campylobacteraceae</taxon>
        <taxon>Campylobacter</taxon>
    </lineage>
</organism>
<protein>
    <recommendedName>
        <fullName evidence="5">Type-F conjugative transfer system pilin assembly protein TrbC</fullName>
    </recommendedName>
</protein>
<evidence type="ECO:0000313" key="3">
    <source>
        <dbReference type="Proteomes" id="UP000287197"/>
    </source>
</evidence>
<dbReference type="EMBL" id="PRCK01000014">
    <property type="protein sequence ID" value="RTJ94451.1"/>
    <property type="molecule type" value="Genomic_DNA"/>
</dbReference>
<dbReference type="EMBL" id="PQZD01000014">
    <property type="protein sequence ID" value="RTI47040.1"/>
    <property type="molecule type" value="Genomic_DNA"/>
</dbReference>
<dbReference type="Proteomes" id="UP000287197">
    <property type="component" value="Unassembled WGS sequence"/>
</dbReference>
<evidence type="ECO:0000313" key="1">
    <source>
        <dbReference type="EMBL" id="RTI47040.1"/>
    </source>
</evidence>
<comment type="caution">
    <text evidence="1">The sequence shown here is derived from an EMBL/GenBank/DDBJ whole genome shotgun (WGS) entry which is preliminary data.</text>
</comment>
<name>A0A430V7G3_CAMJU</name>
<dbReference type="Pfam" id="PF09673">
    <property type="entry name" value="TrbC_Ftype"/>
    <property type="match status" value="1"/>
</dbReference>
<reference evidence="1 4" key="2">
    <citation type="journal article" date="2019" name="Appl. Environ. Microbiol.">
        <title>Population genetics and characterization of Campylobacter jejuni isolates in western jackdaws and game birds in Finland.</title>
        <authorList>
            <person name="Kovanen S."/>
            <person name="Rossi M."/>
            <person name="Pohja-Mykra M."/>
            <person name="Nieminen T."/>
            <person name="Raunio-Saarnisto M."/>
            <person name="Sauvala M."/>
            <person name="Fredriksson-Ahomaa M."/>
            <person name="Hanninen M.L."/>
            <person name="Kivisto R."/>
        </authorList>
    </citation>
    <scope>NUCLEOTIDE SEQUENCE</scope>
    <source>
        <strain evidence="2 4">CB296</strain>
        <strain evidence="1">SO-26</strain>
    </source>
</reference>
<accession>A0A430V7G3</accession>
<dbReference type="RefSeq" id="WP_126204254.1">
    <property type="nucleotide sequence ID" value="NZ_JANHLS010000002.1"/>
</dbReference>
<reference evidence="1" key="1">
    <citation type="submission" date="2018-01" db="EMBL/GenBank/DDBJ databases">
        <authorList>
            <person name="Kovanen S."/>
            <person name="Nieminen T."/>
            <person name="Pohja-Mykra M."/>
            <person name="Raunio-Saarnisto M."/>
            <person name="Sauvala M."/>
            <person name="Fredriksson-Ahomaa M."/>
            <person name="Hanninen M.-L."/>
            <person name="Kivisto R."/>
        </authorList>
    </citation>
    <scope>NUCLEOTIDE SEQUENCE</scope>
    <source>
        <strain evidence="1">SO-26</strain>
    </source>
</reference>
<gene>
    <name evidence="2" type="ORF">C3H42_09065</name>
    <name evidence="1" type="ORF">C3I27_09915</name>
</gene>
<dbReference type="CDD" id="cd02947">
    <property type="entry name" value="TRX_family"/>
    <property type="match status" value="1"/>
</dbReference>
<evidence type="ECO:0000313" key="4">
    <source>
        <dbReference type="Proteomes" id="UP000287237"/>
    </source>
</evidence>
<dbReference type="InterPro" id="IPR019106">
    <property type="entry name" value="T4SS_TrbC"/>
</dbReference>
<evidence type="ECO:0008006" key="5">
    <source>
        <dbReference type="Google" id="ProtNLM"/>
    </source>
</evidence>